<keyword evidence="2" id="KW-1185">Reference proteome</keyword>
<evidence type="ECO:0000313" key="2">
    <source>
        <dbReference type="Proteomes" id="UP000000768"/>
    </source>
</evidence>
<dbReference type="AlphaFoldDB" id="A0A1B6Q674"/>
<gene>
    <name evidence="1" type="ORF">SORBI_3003G301100</name>
</gene>
<proteinExistence type="predicted"/>
<name>A0A1B6Q674_SORBI</name>
<evidence type="ECO:0000313" key="1">
    <source>
        <dbReference type="EMBL" id="KXG33407.1"/>
    </source>
</evidence>
<organism evidence="1 2">
    <name type="scientific">Sorghum bicolor</name>
    <name type="common">Sorghum</name>
    <name type="synonym">Sorghum vulgare</name>
    <dbReference type="NCBI Taxonomy" id="4558"/>
    <lineage>
        <taxon>Eukaryota</taxon>
        <taxon>Viridiplantae</taxon>
        <taxon>Streptophyta</taxon>
        <taxon>Embryophyta</taxon>
        <taxon>Tracheophyta</taxon>
        <taxon>Spermatophyta</taxon>
        <taxon>Magnoliopsida</taxon>
        <taxon>Liliopsida</taxon>
        <taxon>Poales</taxon>
        <taxon>Poaceae</taxon>
        <taxon>PACMAD clade</taxon>
        <taxon>Panicoideae</taxon>
        <taxon>Andropogonodae</taxon>
        <taxon>Andropogoneae</taxon>
        <taxon>Sorghinae</taxon>
        <taxon>Sorghum</taxon>
    </lineage>
</organism>
<accession>A0A1B6Q674</accession>
<protein>
    <submittedName>
        <fullName evidence="1">Uncharacterized protein</fullName>
    </submittedName>
</protein>
<reference evidence="2" key="2">
    <citation type="journal article" date="2018" name="Plant J.">
        <title>The Sorghum bicolor reference genome: improved assembly, gene annotations, a transcriptome atlas, and signatures of genome organization.</title>
        <authorList>
            <person name="McCormick R.F."/>
            <person name="Truong S.K."/>
            <person name="Sreedasyam A."/>
            <person name="Jenkins J."/>
            <person name="Shu S."/>
            <person name="Sims D."/>
            <person name="Kennedy M."/>
            <person name="Amirebrahimi M."/>
            <person name="Weers B.D."/>
            <person name="McKinley B."/>
            <person name="Mattison A."/>
            <person name="Morishige D.T."/>
            <person name="Grimwood J."/>
            <person name="Schmutz J."/>
            <person name="Mullet J.E."/>
        </authorList>
    </citation>
    <scope>NUCLEOTIDE SEQUENCE [LARGE SCALE GENOMIC DNA]</scope>
    <source>
        <strain evidence="2">cv. BTx623</strain>
    </source>
</reference>
<dbReference type="Gramene" id="KXG33407">
    <property type="protein sequence ID" value="KXG33407"/>
    <property type="gene ID" value="SORBI_3003G301100"/>
</dbReference>
<reference evidence="1 2" key="1">
    <citation type="journal article" date="2009" name="Nature">
        <title>The Sorghum bicolor genome and the diversification of grasses.</title>
        <authorList>
            <person name="Paterson A.H."/>
            <person name="Bowers J.E."/>
            <person name="Bruggmann R."/>
            <person name="Dubchak I."/>
            <person name="Grimwood J."/>
            <person name="Gundlach H."/>
            <person name="Haberer G."/>
            <person name="Hellsten U."/>
            <person name="Mitros T."/>
            <person name="Poliakov A."/>
            <person name="Schmutz J."/>
            <person name="Spannagl M."/>
            <person name="Tang H."/>
            <person name="Wang X."/>
            <person name="Wicker T."/>
            <person name="Bharti A.K."/>
            <person name="Chapman J."/>
            <person name="Feltus F.A."/>
            <person name="Gowik U."/>
            <person name="Grigoriev I.V."/>
            <person name="Lyons E."/>
            <person name="Maher C.A."/>
            <person name="Martis M."/>
            <person name="Narechania A."/>
            <person name="Otillar R.P."/>
            <person name="Penning B.W."/>
            <person name="Salamov A.A."/>
            <person name="Wang Y."/>
            <person name="Zhang L."/>
            <person name="Carpita N.C."/>
            <person name="Freeling M."/>
            <person name="Gingle A.R."/>
            <person name="Hash C.T."/>
            <person name="Keller B."/>
            <person name="Klein P."/>
            <person name="Kresovich S."/>
            <person name="McCann M.C."/>
            <person name="Ming R."/>
            <person name="Peterson D.G."/>
            <person name="Mehboob-ur-Rahman"/>
            <person name="Ware D."/>
            <person name="Westhoff P."/>
            <person name="Mayer K.F."/>
            <person name="Messing J."/>
            <person name="Rokhsar D.S."/>
        </authorList>
    </citation>
    <scope>NUCLEOTIDE SEQUENCE [LARGE SCALE GENOMIC DNA]</scope>
    <source>
        <strain evidence="2">cv. BTx623</strain>
    </source>
</reference>
<sequence>MRTGLSRCMHCRIPRAQLRASGSSGQPYPAVLNCCCHLDLLDCSWRRACAWSGLVSLDLVRGGAVPWHPWADAGRVVPTAISIDVAPPPPRPARRWARTHHVLRLR</sequence>
<dbReference type="InParanoid" id="A0A1B6Q674"/>
<dbReference type="Proteomes" id="UP000000768">
    <property type="component" value="Chromosome 3"/>
</dbReference>
<dbReference type="EMBL" id="CM000762">
    <property type="protein sequence ID" value="KXG33407.1"/>
    <property type="molecule type" value="Genomic_DNA"/>
</dbReference>